<feature type="compositionally biased region" description="Low complexity" evidence="20">
    <location>
        <begin position="59"/>
        <end position="74"/>
    </location>
</feature>
<dbReference type="GO" id="GO:0140429">
    <property type="term" value="P:positive regulation of mitotic sister chromatid biorientation"/>
    <property type="evidence" value="ECO:0007669"/>
    <property type="project" value="EnsemblFungi"/>
</dbReference>
<keyword evidence="9" id="KW-0995">Kinetochore</keyword>
<evidence type="ECO:0000313" key="23">
    <source>
        <dbReference type="Proteomes" id="UP000094236"/>
    </source>
</evidence>
<dbReference type="GO" id="GO:0035175">
    <property type="term" value="F:histone H3S10 kinase activity"/>
    <property type="evidence" value="ECO:0007669"/>
    <property type="project" value="EnsemblFungi"/>
</dbReference>
<dbReference type="GO" id="GO:1905824">
    <property type="term" value="P:positive regulation of mitotic sister chromatid arm separation"/>
    <property type="evidence" value="ECO:0007669"/>
    <property type="project" value="EnsemblFungi"/>
</dbReference>
<evidence type="ECO:0000256" key="5">
    <source>
        <dbReference type="ARBA" id="ARBA00022679"/>
    </source>
</evidence>
<evidence type="ECO:0000256" key="12">
    <source>
        <dbReference type="ARBA" id="ARBA00047899"/>
    </source>
</evidence>
<evidence type="ECO:0000256" key="11">
    <source>
        <dbReference type="ARBA" id="ARBA00023328"/>
    </source>
</evidence>
<evidence type="ECO:0000256" key="6">
    <source>
        <dbReference type="ARBA" id="ARBA00022741"/>
    </source>
</evidence>
<keyword evidence="8" id="KW-0159">Chromosome partition</keyword>
<dbReference type="GO" id="GO:0033316">
    <property type="term" value="P:meiotic spindle assembly checkpoint signaling"/>
    <property type="evidence" value="ECO:0007669"/>
    <property type="project" value="EnsemblFungi"/>
</dbReference>
<dbReference type="FunFam" id="1.10.510.10:FF:000235">
    <property type="entry name" value="Serine/threonine-protein kinase ark1"/>
    <property type="match status" value="1"/>
</dbReference>
<feature type="cross-link" description="Glycyl lysine isopeptide (Lys-Gly) (interchain with G-Cter in SUMO2)" evidence="16">
    <location>
        <position position="254"/>
    </location>
</feature>
<keyword evidence="10 15" id="KW-0067">ATP-binding</keyword>
<evidence type="ECO:0000313" key="22">
    <source>
        <dbReference type="EMBL" id="ODV96246.1"/>
    </source>
</evidence>
<gene>
    <name evidence="22" type="ORF">PACTADRAFT_49628</name>
</gene>
<comment type="subcellular location">
    <subcellularLocation>
        <location evidence="1">Chromosome</location>
        <location evidence="1">Centromere</location>
        <location evidence="1">Kinetochore</location>
    </subcellularLocation>
</comment>
<comment type="catalytic activity">
    <reaction evidence="12 19">
        <text>L-threonyl-[protein] + ATP = O-phospho-L-threonyl-[protein] + ADP + H(+)</text>
        <dbReference type="Rhea" id="RHEA:46608"/>
        <dbReference type="Rhea" id="RHEA-COMP:11060"/>
        <dbReference type="Rhea" id="RHEA-COMP:11605"/>
        <dbReference type="ChEBI" id="CHEBI:15378"/>
        <dbReference type="ChEBI" id="CHEBI:30013"/>
        <dbReference type="ChEBI" id="CHEBI:30616"/>
        <dbReference type="ChEBI" id="CHEBI:61977"/>
        <dbReference type="ChEBI" id="CHEBI:456216"/>
        <dbReference type="EC" id="2.7.11.1"/>
    </reaction>
</comment>
<dbReference type="GO" id="GO:0090267">
    <property type="term" value="P:positive regulation of mitotic cell cycle spindle assembly checkpoint"/>
    <property type="evidence" value="ECO:0007669"/>
    <property type="project" value="EnsemblFungi"/>
</dbReference>
<dbReference type="GO" id="GO:1990385">
    <property type="term" value="C:meiotic spindle midzone"/>
    <property type="evidence" value="ECO:0007669"/>
    <property type="project" value="EnsemblFungi"/>
</dbReference>
<dbReference type="PROSITE" id="PS00107">
    <property type="entry name" value="PROTEIN_KINASE_ATP"/>
    <property type="match status" value="1"/>
</dbReference>
<dbReference type="GO" id="GO:1902115">
    <property type="term" value="P:regulation of organelle assembly"/>
    <property type="evidence" value="ECO:0007669"/>
    <property type="project" value="UniProtKB-ARBA"/>
</dbReference>
<dbReference type="AlphaFoldDB" id="A0A1E4TWX6"/>
<keyword evidence="7 19" id="KW-0418">Kinase</keyword>
<sequence>MSSKVEIKKTQRNPLTQKALNGQRQLSGAHNGHNGHSAHGSHGANNGNNNNSLKPWRISNSNSNLNLNSNGSPLSKKLSRVSGSVALQNRLSISAQLNGDIEVNNNINGNYPPFNNSTIPLRKYSLSDFEIGRKLGKGKFGKVYCVRDKKTGFICALKAMEKKELTEFKVEKQFRREVEIQSNLRHPNCLRLYGYFHDQTRVYLILEYAIHGELYRFLKQKRIFNDVAASHYISQMASALNYLHKKHIIHRDIKPENILLGFNNIIKISDFGWSVHTPSNKRTTMCGTLDYLPPEMVEAKVHNEKVDVWALGVLMYEFLVGAPPFEDQYKNTTYKKIAKVDLNIPNFVNKDAADLIRKLLQYNPENRYPLDKIDDHPWILKNKVYWNNPKYSIV</sequence>
<dbReference type="OrthoDB" id="377346at2759"/>
<feature type="active site" description="Proton acceptor" evidence="14">
    <location>
        <position position="252"/>
    </location>
</feature>
<comment type="catalytic activity">
    <reaction evidence="13 19">
        <text>L-seryl-[protein] + ATP = O-phospho-L-seryl-[protein] + ADP + H(+)</text>
        <dbReference type="Rhea" id="RHEA:17989"/>
        <dbReference type="Rhea" id="RHEA-COMP:9863"/>
        <dbReference type="Rhea" id="RHEA-COMP:11604"/>
        <dbReference type="ChEBI" id="CHEBI:15378"/>
        <dbReference type="ChEBI" id="CHEBI:29999"/>
        <dbReference type="ChEBI" id="CHEBI:30616"/>
        <dbReference type="ChEBI" id="CHEBI:83421"/>
        <dbReference type="ChEBI" id="CHEBI:456216"/>
        <dbReference type="EC" id="2.7.11.1"/>
    </reaction>
</comment>
<dbReference type="GO" id="GO:0000781">
    <property type="term" value="C:chromosome, telomeric region"/>
    <property type="evidence" value="ECO:0007669"/>
    <property type="project" value="EnsemblFungi"/>
</dbReference>
<dbReference type="SUPFAM" id="SSF56112">
    <property type="entry name" value="Protein kinase-like (PK-like)"/>
    <property type="match status" value="1"/>
</dbReference>
<evidence type="ECO:0000256" key="17">
    <source>
        <dbReference type="PROSITE-ProRule" id="PRU10141"/>
    </source>
</evidence>
<comment type="similarity">
    <text evidence="19">Belongs to the protein kinase superfamily. Ser/Thr protein kinase family. Aurora subfamily.</text>
</comment>
<dbReference type="GO" id="GO:0140602">
    <property type="term" value="C:nucleolar peripheral inclusion body"/>
    <property type="evidence" value="ECO:0007669"/>
    <property type="project" value="EnsemblFungi"/>
</dbReference>
<evidence type="ECO:0000256" key="7">
    <source>
        <dbReference type="ARBA" id="ARBA00022777"/>
    </source>
</evidence>
<evidence type="ECO:0000256" key="2">
    <source>
        <dbReference type="ARBA" id="ARBA00012513"/>
    </source>
</evidence>
<feature type="binding site" evidence="15">
    <location>
        <position position="139"/>
    </location>
    <ligand>
        <name>ATP</name>
        <dbReference type="ChEBI" id="CHEBI:30616"/>
    </ligand>
</feature>
<protein>
    <recommendedName>
        <fullName evidence="3 19">Aurora kinase</fullName>
        <ecNumber evidence="2 19">2.7.11.1</ecNumber>
    </recommendedName>
</protein>
<dbReference type="SMART" id="SM00220">
    <property type="entry name" value="S_TKc"/>
    <property type="match status" value="1"/>
</dbReference>
<name>A0A1E4TWX6_PACTA</name>
<feature type="binding site" evidence="15 17">
    <location>
        <position position="158"/>
    </location>
    <ligand>
        <name>ATP</name>
        <dbReference type="ChEBI" id="CHEBI:30616"/>
    </ligand>
</feature>
<feature type="binding site" evidence="15">
    <location>
        <begin position="256"/>
        <end position="257"/>
    </location>
    <ligand>
        <name>ATP</name>
        <dbReference type="ChEBI" id="CHEBI:30616"/>
    </ligand>
</feature>
<dbReference type="PANTHER" id="PTHR24350">
    <property type="entry name" value="SERINE/THREONINE-PROTEIN KINASE IAL-RELATED"/>
    <property type="match status" value="1"/>
</dbReference>
<keyword evidence="11" id="KW-0137">Centromere</keyword>
<feature type="domain" description="Protein kinase" evidence="21">
    <location>
        <begin position="129"/>
        <end position="379"/>
    </location>
</feature>
<dbReference type="GO" id="GO:1904967">
    <property type="term" value="P:regulation of spindle attachment to meiosis I kinetochore"/>
    <property type="evidence" value="ECO:0007669"/>
    <property type="project" value="EnsemblFungi"/>
</dbReference>
<dbReference type="STRING" id="669874.A0A1E4TWX6"/>
<evidence type="ECO:0000256" key="20">
    <source>
        <dbReference type="SAM" id="MobiDB-lite"/>
    </source>
</evidence>
<evidence type="ECO:0000256" key="10">
    <source>
        <dbReference type="ARBA" id="ARBA00022840"/>
    </source>
</evidence>
<dbReference type="EMBL" id="KV454013">
    <property type="protein sequence ID" value="ODV96246.1"/>
    <property type="molecule type" value="Genomic_DNA"/>
</dbReference>
<evidence type="ECO:0000256" key="14">
    <source>
        <dbReference type="PIRSR" id="PIRSR630616-1"/>
    </source>
</evidence>
<feature type="compositionally biased region" description="Low complexity" evidence="20">
    <location>
        <begin position="27"/>
        <end position="52"/>
    </location>
</feature>
<keyword evidence="4 18" id="KW-0723">Serine/threonine-protein kinase</keyword>
<dbReference type="EC" id="2.7.11.1" evidence="2 19"/>
<dbReference type="GO" id="GO:1903380">
    <property type="term" value="P:positive regulation of mitotic chromosome condensation"/>
    <property type="evidence" value="ECO:0007669"/>
    <property type="project" value="EnsemblFungi"/>
</dbReference>
<dbReference type="GO" id="GO:0000939">
    <property type="term" value="C:inner kinetochore"/>
    <property type="evidence" value="ECO:0007669"/>
    <property type="project" value="EnsemblFungi"/>
</dbReference>
<dbReference type="InterPro" id="IPR000719">
    <property type="entry name" value="Prot_kinase_dom"/>
</dbReference>
<dbReference type="InterPro" id="IPR008271">
    <property type="entry name" value="Ser/Thr_kinase_AS"/>
</dbReference>
<evidence type="ECO:0000256" key="4">
    <source>
        <dbReference type="ARBA" id="ARBA00022527"/>
    </source>
</evidence>
<dbReference type="Gene3D" id="1.10.510.10">
    <property type="entry name" value="Transferase(Phosphotransferase) domain 1"/>
    <property type="match status" value="1"/>
</dbReference>
<evidence type="ECO:0000256" key="9">
    <source>
        <dbReference type="ARBA" id="ARBA00022838"/>
    </source>
</evidence>
<dbReference type="InterPro" id="IPR011009">
    <property type="entry name" value="Kinase-like_dom_sf"/>
</dbReference>
<evidence type="ECO:0000259" key="21">
    <source>
        <dbReference type="PROSITE" id="PS50011"/>
    </source>
</evidence>
<evidence type="ECO:0000256" key="3">
    <source>
        <dbReference type="ARBA" id="ARBA00021157"/>
    </source>
</evidence>
<feature type="binding site" evidence="15">
    <location>
        <begin position="207"/>
        <end position="209"/>
    </location>
    <ligand>
        <name>ATP</name>
        <dbReference type="ChEBI" id="CHEBI:30616"/>
    </ligand>
</feature>
<dbReference type="GO" id="GO:1902412">
    <property type="term" value="P:regulation of mitotic cytokinesis"/>
    <property type="evidence" value="ECO:0007669"/>
    <property type="project" value="EnsemblFungi"/>
</dbReference>
<evidence type="ECO:0000256" key="15">
    <source>
        <dbReference type="PIRSR" id="PIRSR630616-2"/>
    </source>
</evidence>
<dbReference type="Pfam" id="PF00069">
    <property type="entry name" value="Pkinase"/>
    <property type="match status" value="1"/>
</dbReference>
<dbReference type="PROSITE" id="PS00108">
    <property type="entry name" value="PROTEIN_KINASE_ST"/>
    <property type="match status" value="1"/>
</dbReference>
<dbReference type="CDD" id="cd14007">
    <property type="entry name" value="STKc_Aurora"/>
    <property type="match status" value="1"/>
</dbReference>
<dbReference type="InterPro" id="IPR017441">
    <property type="entry name" value="Protein_kinase_ATP_BS"/>
</dbReference>
<dbReference type="FunFam" id="3.30.200.20:FF:000042">
    <property type="entry name" value="Aurora kinase A"/>
    <property type="match status" value="1"/>
</dbReference>
<evidence type="ECO:0000256" key="8">
    <source>
        <dbReference type="ARBA" id="ARBA00022829"/>
    </source>
</evidence>
<dbReference type="GO" id="GO:0051316">
    <property type="term" value="P:attachment of meiotic spindle microtubules to kinetochore"/>
    <property type="evidence" value="ECO:0007669"/>
    <property type="project" value="EnsemblFungi"/>
</dbReference>
<dbReference type="PROSITE" id="PS50011">
    <property type="entry name" value="PROTEIN_KINASE_DOM"/>
    <property type="match status" value="1"/>
</dbReference>
<evidence type="ECO:0000256" key="16">
    <source>
        <dbReference type="PIRSR" id="PIRSR630616-3"/>
    </source>
</evidence>
<keyword evidence="6 15" id="KW-0547">Nucleotide-binding</keyword>
<evidence type="ECO:0000256" key="18">
    <source>
        <dbReference type="RuleBase" id="RU000304"/>
    </source>
</evidence>
<dbReference type="GO" id="GO:0007094">
    <property type="term" value="P:mitotic spindle assembly checkpoint signaling"/>
    <property type="evidence" value="ECO:0007669"/>
    <property type="project" value="EnsemblFungi"/>
</dbReference>
<evidence type="ECO:0000256" key="1">
    <source>
        <dbReference type="ARBA" id="ARBA00004629"/>
    </source>
</evidence>
<reference evidence="23" key="1">
    <citation type="submission" date="2016-05" db="EMBL/GenBank/DDBJ databases">
        <title>Comparative genomics of biotechnologically important yeasts.</title>
        <authorList>
            <consortium name="DOE Joint Genome Institute"/>
            <person name="Riley R."/>
            <person name="Haridas S."/>
            <person name="Wolfe K.H."/>
            <person name="Lopes M.R."/>
            <person name="Hittinger C.T."/>
            <person name="Goker M."/>
            <person name="Salamov A."/>
            <person name="Wisecaver J."/>
            <person name="Long T.M."/>
            <person name="Aerts A.L."/>
            <person name="Barry K."/>
            <person name="Choi C."/>
            <person name="Clum A."/>
            <person name="Coughlan A.Y."/>
            <person name="Deshpande S."/>
            <person name="Douglass A.P."/>
            <person name="Hanson S.J."/>
            <person name="Klenk H.-P."/>
            <person name="Labutti K."/>
            <person name="Lapidus A."/>
            <person name="Lindquist E."/>
            <person name="Lipzen A."/>
            <person name="Meier-Kolthoff J.P."/>
            <person name="Ohm R.A."/>
            <person name="Otillar R.P."/>
            <person name="Pangilinan J."/>
            <person name="Peng Y."/>
            <person name="Rokas A."/>
            <person name="Rosa C.A."/>
            <person name="Scheuner C."/>
            <person name="Sibirny A.A."/>
            <person name="Slot J.C."/>
            <person name="Stielow J.B."/>
            <person name="Sun H."/>
            <person name="Kurtzman C.P."/>
            <person name="Blackwell M."/>
            <person name="Grigoriev I.V."/>
            <person name="Jeffries T.W."/>
        </authorList>
    </citation>
    <scope>NUCLEOTIDE SEQUENCE [LARGE SCALE GENOMIC DNA]</scope>
    <source>
        <strain evidence="23">NRRL Y-2460</strain>
    </source>
</reference>
<dbReference type="GO" id="GO:0030447">
    <property type="term" value="P:filamentous growth"/>
    <property type="evidence" value="ECO:0007669"/>
    <property type="project" value="UniProtKB-ARBA"/>
</dbReference>
<organism evidence="22 23">
    <name type="scientific">Pachysolen tannophilus NRRL Y-2460</name>
    <dbReference type="NCBI Taxonomy" id="669874"/>
    <lineage>
        <taxon>Eukaryota</taxon>
        <taxon>Fungi</taxon>
        <taxon>Dikarya</taxon>
        <taxon>Ascomycota</taxon>
        <taxon>Saccharomycotina</taxon>
        <taxon>Pichiomycetes</taxon>
        <taxon>Pachysolenaceae</taxon>
        <taxon>Pachysolen</taxon>
    </lineage>
</organism>
<dbReference type="GO" id="GO:1990023">
    <property type="term" value="C:mitotic spindle midzone"/>
    <property type="evidence" value="ECO:0007669"/>
    <property type="project" value="EnsemblFungi"/>
</dbReference>
<evidence type="ECO:0000256" key="19">
    <source>
        <dbReference type="RuleBase" id="RU367134"/>
    </source>
</evidence>
<dbReference type="GO" id="GO:0120110">
    <property type="term" value="P:interphase mitotic telomere clustering"/>
    <property type="evidence" value="ECO:0007669"/>
    <property type="project" value="EnsemblFungi"/>
</dbReference>
<dbReference type="InterPro" id="IPR030616">
    <property type="entry name" value="Aur-like"/>
</dbReference>
<keyword evidence="23" id="KW-1185">Reference proteome</keyword>
<dbReference type="Proteomes" id="UP000094236">
    <property type="component" value="Unassembled WGS sequence"/>
</dbReference>
<accession>A0A1E4TWX6</accession>
<dbReference type="GO" id="GO:0010971">
    <property type="term" value="P:positive regulation of G2/M transition of mitotic cell cycle"/>
    <property type="evidence" value="ECO:0007669"/>
    <property type="project" value="EnsemblFungi"/>
</dbReference>
<dbReference type="GO" id="GO:0005524">
    <property type="term" value="F:ATP binding"/>
    <property type="evidence" value="ECO:0007669"/>
    <property type="project" value="UniProtKB-UniRule"/>
</dbReference>
<keyword evidence="5 19" id="KW-0808">Transferase</keyword>
<feature type="binding site" evidence="15">
    <location>
        <position position="270"/>
    </location>
    <ligand>
        <name>ATP</name>
        <dbReference type="ChEBI" id="CHEBI:30616"/>
    </ligand>
</feature>
<dbReference type="GO" id="GO:0032133">
    <property type="term" value="C:chromosome passenger complex"/>
    <property type="evidence" value="ECO:0007669"/>
    <property type="project" value="EnsemblFungi"/>
</dbReference>
<dbReference type="GO" id="GO:1990758">
    <property type="term" value="P:mitotic sister chromatid biorientation"/>
    <property type="evidence" value="ECO:0007669"/>
    <property type="project" value="EnsemblFungi"/>
</dbReference>
<evidence type="ECO:0000256" key="13">
    <source>
        <dbReference type="ARBA" id="ARBA00048679"/>
    </source>
</evidence>
<feature type="region of interest" description="Disordered" evidence="20">
    <location>
        <begin position="25"/>
        <end position="74"/>
    </location>
</feature>
<proteinExistence type="inferred from homology"/>